<dbReference type="EMBL" id="HBGF01041434">
    <property type="protein sequence ID" value="CAD9141161.1"/>
    <property type="molecule type" value="Transcribed_RNA"/>
</dbReference>
<keyword evidence="1" id="KW-0732">Signal</keyword>
<reference evidence="2" key="1">
    <citation type="submission" date="2021-01" db="EMBL/GenBank/DDBJ databases">
        <authorList>
            <person name="Corre E."/>
            <person name="Pelletier E."/>
            <person name="Niang G."/>
            <person name="Scheremetjew M."/>
            <person name="Finn R."/>
            <person name="Kale V."/>
            <person name="Holt S."/>
            <person name="Cochrane G."/>
            <person name="Meng A."/>
            <person name="Brown T."/>
            <person name="Cohen L."/>
        </authorList>
    </citation>
    <scope>NUCLEOTIDE SEQUENCE</scope>
    <source>
        <strain evidence="2">CCAP 1951/1</strain>
    </source>
</reference>
<name>A0A7S1QK24_NEODS</name>
<evidence type="ECO:0000313" key="2">
    <source>
        <dbReference type="EMBL" id="CAD9141161.1"/>
    </source>
</evidence>
<sequence length="156" mass="16443">MSARLVVLVAAFAVLWGLAMQAYVAFDTWATDAKITHMKQEADGLATDDAARARLDGLWKAKRQAVLDAIVRLAEDEGATLAALSRDCEAMRARLEGKDQSALERADSNAASESADGLLRELLRGAEAASVGADADGRAASTADLRDVDGIIDAAR</sequence>
<accession>A0A7S1QK24</accession>
<organism evidence="2">
    <name type="scientific">Neobodo designis</name>
    <name type="common">Flagellated protozoan</name>
    <name type="synonym">Bodo designis</name>
    <dbReference type="NCBI Taxonomy" id="312471"/>
    <lineage>
        <taxon>Eukaryota</taxon>
        <taxon>Discoba</taxon>
        <taxon>Euglenozoa</taxon>
        <taxon>Kinetoplastea</taxon>
        <taxon>Metakinetoplastina</taxon>
        <taxon>Neobodonida</taxon>
        <taxon>Neobodo</taxon>
    </lineage>
</organism>
<gene>
    <name evidence="2" type="ORF">NDES1114_LOCUS27760</name>
</gene>
<evidence type="ECO:0000256" key="1">
    <source>
        <dbReference type="SAM" id="SignalP"/>
    </source>
</evidence>
<feature type="chain" id="PRO_5031002517" evidence="1">
    <location>
        <begin position="22"/>
        <end position="156"/>
    </location>
</feature>
<protein>
    <submittedName>
        <fullName evidence="2">Uncharacterized protein</fullName>
    </submittedName>
</protein>
<feature type="signal peptide" evidence="1">
    <location>
        <begin position="1"/>
        <end position="21"/>
    </location>
</feature>
<proteinExistence type="predicted"/>
<dbReference type="AlphaFoldDB" id="A0A7S1QK24"/>